<dbReference type="EMBL" id="JBEYXV010000038">
    <property type="protein sequence ID" value="MEU6826980.1"/>
    <property type="molecule type" value="Genomic_DNA"/>
</dbReference>
<accession>A0ABV3C134</accession>
<reference evidence="1 2" key="1">
    <citation type="submission" date="2024-06" db="EMBL/GenBank/DDBJ databases">
        <title>The Natural Products Discovery Center: Release of the First 8490 Sequenced Strains for Exploring Actinobacteria Biosynthetic Diversity.</title>
        <authorList>
            <person name="Kalkreuter E."/>
            <person name="Kautsar S.A."/>
            <person name="Yang D."/>
            <person name="Bader C.D."/>
            <person name="Teijaro C.N."/>
            <person name="Fluegel L."/>
            <person name="Davis C.M."/>
            <person name="Simpson J.R."/>
            <person name="Lauterbach L."/>
            <person name="Steele A.D."/>
            <person name="Gui C."/>
            <person name="Meng S."/>
            <person name="Li G."/>
            <person name="Viehrig K."/>
            <person name="Ye F."/>
            <person name="Su P."/>
            <person name="Kiefer A.F."/>
            <person name="Nichols A."/>
            <person name="Cepeda A.J."/>
            <person name="Yan W."/>
            <person name="Fan B."/>
            <person name="Jiang Y."/>
            <person name="Adhikari A."/>
            <person name="Zheng C.-J."/>
            <person name="Schuster L."/>
            <person name="Cowan T.M."/>
            <person name="Smanski M.J."/>
            <person name="Chevrette M.G."/>
            <person name="De Carvalho L.P.S."/>
            <person name="Shen B."/>
        </authorList>
    </citation>
    <scope>NUCLEOTIDE SEQUENCE [LARGE SCALE GENOMIC DNA]</scope>
    <source>
        <strain evidence="1 2">NPDC046838</strain>
    </source>
</reference>
<keyword evidence="2" id="KW-1185">Reference proteome</keyword>
<gene>
    <name evidence="1" type="ORF">ABZ921_40775</name>
</gene>
<comment type="caution">
    <text evidence="1">The sequence shown here is derived from an EMBL/GenBank/DDBJ whole genome shotgun (WGS) entry which is preliminary data.</text>
</comment>
<protein>
    <submittedName>
        <fullName evidence="1">Helix-turn-helix domain-containing protein</fullName>
    </submittedName>
</protein>
<sequence>MSTTTALTPEEVRALPAMVNSKTAFAAVAVGETLGYELINSGEFPVEAVKFGRTYRFRKADLLAFLGLTEAADAEAVPTPATAD</sequence>
<evidence type="ECO:0000313" key="1">
    <source>
        <dbReference type="EMBL" id="MEU6826980.1"/>
    </source>
</evidence>
<dbReference type="RefSeq" id="WP_359358833.1">
    <property type="nucleotide sequence ID" value="NZ_JBEYXV010000038.1"/>
</dbReference>
<name>A0ABV3C134_9ACTN</name>
<organism evidence="1 2">
    <name type="scientific">Streptomyces atriruber</name>
    <dbReference type="NCBI Taxonomy" id="545121"/>
    <lineage>
        <taxon>Bacteria</taxon>
        <taxon>Bacillati</taxon>
        <taxon>Actinomycetota</taxon>
        <taxon>Actinomycetes</taxon>
        <taxon>Kitasatosporales</taxon>
        <taxon>Streptomycetaceae</taxon>
        <taxon>Streptomyces</taxon>
    </lineage>
</organism>
<evidence type="ECO:0000313" key="2">
    <source>
        <dbReference type="Proteomes" id="UP001551176"/>
    </source>
</evidence>
<proteinExistence type="predicted"/>
<dbReference type="Proteomes" id="UP001551176">
    <property type="component" value="Unassembled WGS sequence"/>
</dbReference>